<evidence type="ECO:0000313" key="3">
    <source>
        <dbReference type="EMBL" id="KAK3377583.1"/>
    </source>
</evidence>
<feature type="compositionally biased region" description="Basic and acidic residues" evidence="1">
    <location>
        <begin position="107"/>
        <end position="117"/>
    </location>
</feature>
<evidence type="ECO:0000259" key="2">
    <source>
        <dbReference type="Pfam" id="PF06985"/>
    </source>
</evidence>
<comment type="caution">
    <text evidence="3">The sequence shown here is derived from an EMBL/GenBank/DDBJ whole genome shotgun (WGS) entry which is preliminary data.</text>
</comment>
<sequence>MDLMDTDRVYVSVNKASLTQLDERPRFEALSYVWVDPTIRRPIVADGRVCQVTTSLEAALQRRRHPTQDRQLWVDALCIDQENKAEKSHQVNLMKQIYSKTNSDYDPAERSEDDSRPSTESGEEMSGALSNPEHNGITSSRTQIVKAVAVIRSLADDHHLPSSHGTKEWATFMNALSTLMQLSWWERIWTMQKVVLPVRVTVTCGASPLV</sequence>
<dbReference type="Pfam" id="PF06985">
    <property type="entry name" value="HET"/>
    <property type="match status" value="1"/>
</dbReference>
<dbReference type="PANTHER" id="PTHR24148">
    <property type="entry name" value="ANKYRIN REPEAT DOMAIN-CONTAINING PROTEIN 39 HOMOLOG-RELATED"/>
    <property type="match status" value="1"/>
</dbReference>
<dbReference type="AlphaFoldDB" id="A0AAE0KJD2"/>
<dbReference type="InterPro" id="IPR010730">
    <property type="entry name" value="HET"/>
</dbReference>
<evidence type="ECO:0000256" key="1">
    <source>
        <dbReference type="SAM" id="MobiDB-lite"/>
    </source>
</evidence>
<accession>A0AAE0KJD2</accession>
<name>A0AAE0KJD2_9PEZI</name>
<feature type="domain" description="Heterokaryon incompatibility" evidence="2">
    <location>
        <begin position="27"/>
        <end position="192"/>
    </location>
</feature>
<gene>
    <name evidence="3" type="ORF">B0H63DRAFT_561725</name>
</gene>
<protein>
    <submittedName>
        <fullName evidence="3">Heterokaryon incompatibility protein-domain-containing protein</fullName>
    </submittedName>
</protein>
<organism evidence="3 4">
    <name type="scientific">Podospora didyma</name>
    <dbReference type="NCBI Taxonomy" id="330526"/>
    <lineage>
        <taxon>Eukaryota</taxon>
        <taxon>Fungi</taxon>
        <taxon>Dikarya</taxon>
        <taxon>Ascomycota</taxon>
        <taxon>Pezizomycotina</taxon>
        <taxon>Sordariomycetes</taxon>
        <taxon>Sordariomycetidae</taxon>
        <taxon>Sordariales</taxon>
        <taxon>Podosporaceae</taxon>
        <taxon>Podospora</taxon>
    </lineage>
</organism>
<feature type="compositionally biased region" description="Polar residues" evidence="1">
    <location>
        <begin position="128"/>
        <end position="138"/>
    </location>
</feature>
<reference evidence="3" key="1">
    <citation type="journal article" date="2023" name="Mol. Phylogenet. Evol.">
        <title>Genome-scale phylogeny and comparative genomics of the fungal order Sordariales.</title>
        <authorList>
            <person name="Hensen N."/>
            <person name="Bonometti L."/>
            <person name="Westerberg I."/>
            <person name="Brannstrom I.O."/>
            <person name="Guillou S."/>
            <person name="Cros-Aarteil S."/>
            <person name="Calhoun S."/>
            <person name="Haridas S."/>
            <person name="Kuo A."/>
            <person name="Mondo S."/>
            <person name="Pangilinan J."/>
            <person name="Riley R."/>
            <person name="LaButti K."/>
            <person name="Andreopoulos B."/>
            <person name="Lipzen A."/>
            <person name="Chen C."/>
            <person name="Yan M."/>
            <person name="Daum C."/>
            <person name="Ng V."/>
            <person name="Clum A."/>
            <person name="Steindorff A."/>
            <person name="Ohm R.A."/>
            <person name="Martin F."/>
            <person name="Silar P."/>
            <person name="Natvig D.O."/>
            <person name="Lalanne C."/>
            <person name="Gautier V."/>
            <person name="Ament-Velasquez S.L."/>
            <person name="Kruys A."/>
            <person name="Hutchinson M.I."/>
            <person name="Powell A.J."/>
            <person name="Barry K."/>
            <person name="Miller A.N."/>
            <person name="Grigoriev I.V."/>
            <person name="Debuchy R."/>
            <person name="Gladieux P."/>
            <person name="Hiltunen Thoren M."/>
            <person name="Johannesson H."/>
        </authorList>
    </citation>
    <scope>NUCLEOTIDE SEQUENCE</scope>
    <source>
        <strain evidence="3">CBS 232.78</strain>
    </source>
</reference>
<evidence type="ECO:0000313" key="4">
    <source>
        <dbReference type="Proteomes" id="UP001285441"/>
    </source>
</evidence>
<dbReference type="Proteomes" id="UP001285441">
    <property type="component" value="Unassembled WGS sequence"/>
</dbReference>
<reference evidence="3" key="2">
    <citation type="submission" date="2023-06" db="EMBL/GenBank/DDBJ databases">
        <authorList>
            <consortium name="Lawrence Berkeley National Laboratory"/>
            <person name="Haridas S."/>
            <person name="Hensen N."/>
            <person name="Bonometti L."/>
            <person name="Westerberg I."/>
            <person name="Brannstrom I.O."/>
            <person name="Guillou S."/>
            <person name="Cros-Aarteil S."/>
            <person name="Calhoun S."/>
            <person name="Kuo A."/>
            <person name="Mondo S."/>
            <person name="Pangilinan J."/>
            <person name="Riley R."/>
            <person name="LaButti K."/>
            <person name="Andreopoulos B."/>
            <person name="Lipzen A."/>
            <person name="Chen C."/>
            <person name="Yanf M."/>
            <person name="Daum C."/>
            <person name="Ng V."/>
            <person name="Clum A."/>
            <person name="Steindorff A."/>
            <person name="Ohm R."/>
            <person name="Martin F."/>
            <person name="Silar P."/>
            <person name="Natvig D."/>
            <person name="Lalanne C."/>
            <person name="Gautier V."/>
            <person name="Ament-velasquez S.L."/>
            <person name="Kruys A."/>
            <person name="Hutchinson M.I."/>
            <person name="Powell A.J."/>
            <person name="Barry K."/>
            <person name="Miller A.N."/>
            <person name="Grigoriev I.V."/>
            <person name="Debuchy R."/>
            <person name="Gladieux P."/>
            <person name="Thoren M.H."/>
            <person name="Johannesson H."/>
        </authorList>
    </citation>
    <scope>NUCLEOTIDE SEQUENCE</scope>
    <source>
        <strain evidence="3">CBS 232.78</strain>
    </source>
</reference>
<keyword evidence="4" id="KW-1185">Reference proteome</keyword>
<dbReference type="PANTHER" id="PTHR24148:SF64">
    <property type="entry name" value="HETEROKARYON INCOMPATIBILITY DOMAIN-CONTAINING PROTEIN"/>
    <property type="match status" value="1"/>
</dbReference>
<feature type="region of interest" description="Disordered" evidence="1">
    <location>
        <begin position="102"/>
        <end position="138"/>
    </location>
</feature>
<proteinExistence type="predicted"/>
<dbReference type="InterPro" id="IPR052895">
    <property type="entry name" value="HetReg/Transcr_Mod"/>
</dbReference>
<dbReference type="EMBL" id="JAULSW010000006">
    <property type="protein sequence ID" value="KAK3377583.1"/>
    <property type="molecule type" value="Genomic_DNA"/>
</dbReference>